<feature type="domain" description="RNA 2-O ribose methyltransferase substrate binding" evidence="5">
    <location>
        <begin position="46"/>
        <end position="120"/>
    </location>
</feature>
<evidence type="ECO:0000313" key="9">
    <source>
        <dbReference type="Proteomes" id="UP000321361"/>
    </source>
</evidence>
<proteinExistence type="inferred from homology"/>
<evidence type="ECO:0000313" key="6">
    <source>
        <dbReference type="EMBL" id="GEK37382.1"/>
    </source>
</evidence>
<reference evidence="6 9" key="2">
    <citation type="submission" date="2019-07" db="EMBL/GenBank/DDBJ databases">
        <title>Whole genome shotgun sequence of Enterococcus thailandicus NBRC 101867.</title>
        <authorList>
            <person name="Hosoyama A."/>
            <person name="Uohara A."/>
            <person name="Ohji S."/>
            <person name="Ichikawa N."/>
        </authorList>
    </citation>
    <scope>NUCLEOTIDE SEQUENCE [LARGE SCALE GENOMIC DNA]</scope>
    <source>
        <strain evidence="6 9">NBRC 101867</strain>
    </source>
</reference>
<dbReference type="Proteomes" id="UP000321361">
    <property type="component" value="Unassembled WGS sequence"/>
</dbReference>
<feature type="compositionally biased region" description="Basic and acidic residues" evidence="4">
    <location>
        <begin position="28"/>
        <end position="39"/>
    </location>
</feature>
<dbReference type="SUPFAM" id="SSF75217">
    <property type="entry name" value="alpha/beta knot"/>
    <property type="match status" value="1"/>
</dbReference>
<protein>
    <submittedName>
        <fullName evidence="7">23S rRNA (Guanosine(2251)-2'-O)-methyltransferase RlmB</fullName>
    </submittedName>
</protein>
<dbReference type="GO" id="GO:0008173">
    <property type="term" value="F:RNA methyltransferase activity"/>
    <property type="evidence" value="ECO:0007669"/>
    <property type="project" value="InterPro"/>
</dbReference>
<dbReference type="GO" id="GO:0032259">
    <property type="term" value="P:methylation"/>
    <property type="evidence" value="ECO:0007669"/>
    <property type="project" value="UniProtKB-KW"/>
</dbReference>
<dbReference type="AlphaFoldDB" id="A0A179EQP1"/>
<dbReference type="SMART" id="SM00967">
    <property type="entry name" value="SpoU_sub_bind"/>
    <property type="match status" value="1"/>
</dbReference>
<dbReference type="EMBL" id="BJUG01000008">
    <property type="protein sequence ID" value="GEK37382.1"/>
    <property type="molecule type" value="Genomic_DNA"/>
</dbReference>
<keyword evidence="3 7" id="KW-0808">Transferase</keyword>
<evidence type="ECO:0000259" key="5">
    <source>
        <dbReference type="SMART" id="SM00967"/>
    </source>
</evidence>
<dbReference type="InterPro" id="IPR029026">
    <property type="entry name" value="tRNA_m1G_MTases_N"/>
</dbReference>
<dbReference type="Gene3D" id="3.30.1330.30">
    <property type="match status" value="1"/>
</dbReference>
<dbReference type="OrthoDB" id="9794400at2"/>
<dbReference type="CDD" id="cd18103">
    <property type="entry name" value="SpoU-like_RlmB"/>
    <property type="match status" value="1"/>
</dbReference>
<dbReference type="EMBL" id="LWMN01000015">
    <property type="protein sequence ID" value="OAQ55143.1"/>
    <property type="molecule type" value="Genomic_DNA"/>
</dbReference>
<dbReference type="InterPro" id="IPR029064">
    <property type="entry name" value="Ribosomal_eL30-like_sf"/>
</dbReference>
<dbReference type="Pfam" id="PF00588">
    <property type="entry name" value="SpoU_methylase"/>
    <property type="match status" value="1"/>
</dbReference>
<evidence type="ECO:0000313" key="8">
    <source>
        <dbReference type="Proteomes" id="UP000078516"/>
    </source>
</evidence>
<dbReference type="Gene3D" id="3.40.1280.10">
    <property type="match status" value="1"/>
</dbReference>
<reference evidence="7 8" key="1">
    <citation type="submission" date="2016-04" db="EMBL/GenBank/DDBJ databases">
        <title>Draft genome of an Enterococcus thailandicus strain isolated from bovine feces.</title>
        <authorList>
            <person name="Beukers A.G."/>
            <person name="Zaheer R."/>
            <person name="Goji N."/>
            <person name="Cook S.R."/>
            <person name="Amoako K."/>
            <person name="Chaves A.V."/>
            <person name="Ward M.P."/>
            <person name="Mcallister T.A."/>
        </authorList>
    </citation>
    <scope>NUCLEOTIDE SEQUENCE [LARGE SCALE GENOMIC DNA]</scope>
    <source>
        <strain evidence="7 8">F0711D 46</strain>
    </source>
</reference>
<evidence type="ECO:0000256" key="2">
    <source>
        <dbReference type="ARBA" id="ARBA00022603"/>
    </source>
</evidence>
<keyword evidence="2 7" id="KW-0489">Methyltransferase</keyword>
<dbReference type="PANTHER" id="PTHR46429:SF1">
    <property type="entry name" value="23S RRNA (GUANOSINE-2'-O-)-METHYLTRANSFERASE RLMB"/>
    <property type="match status" value="1"/>
</dbReference>
<keyword evidence="8" id="KW-1185">Reference proteome</keyword>
<dbReference type="GO" id="GO:0005829">
    <property type="term" value="C:cytosol"/>
    <property type="evidence" value="ECO:0007669"/>
    <property type="project" value="TreeGrafter"/>
</dbReference>
<comment type="caution">
    <text evidence="7">The sequence shown here is derived from an EMBL/GenBank/DDBJ whole genome shotgun (WGS) entry which is preliminary data.</text>
</comment>
<dbReference type="Pfam" id="PF08032">
    <property type="entry name" value="SpoU_sub_bind"/>
    <property type="match status" value="1"/>
</dbReference>
<evidence type="ECO:0000256" key="4">
    <source>
        <dbReference type="SAM" id="MobiDB-lite"/>
    </source>
</evidence>
<dbReference type="Proteomes" id="UP000078516">
    <property type="component" value="Unassembled WGS sequence"/>
</dbReference>
<gene>
    <name evidence="7" type="ORF">A6E74_09770</name>
    <name evidence="6" type="ORF">ETH01_16690</name>
</gene>
<accession>A0A179EQP1</accession>
<comment type="similarity">
    <text evidence="1">Belongs to the class IV-like SAM-binding methyltransferase superfamily. RNA methyltransferase TrmH family.</text>
</comment>
<feature type="compositionally biased region" description="Basic residues" evidence="4">
    <location>
        <begin position="1"/>
        <end position="13"/>
    </location>
</feature>
<feature type="region of interest" description="Disordered" evidence="4">
    <location>
        <begin position="1"/>
        <end position="41"/>
    </location>
</feature>
<dbReference type="GeneID" id="77488336"/>
<dbReference type="NCBIfam" id="TIGR00186">
    <property type="entry name" value="rRNA_methyl_3"/>
    <property type="match status" value="1"/>
</dbReference>
<name>A0A179EQP1_ENTTH</name>
<dbReference type="RefSeq" id="WP_067484599.1">
    <property type="nucleotide sequence ID" value="NZ_BJUG01000008.1"/>
</dbReference>
<sequence length="285" mass="31722">MDRKNNFKNKKRHTNDWSKQSKTSQKRTKQESNHTQEKDESIEDNFVFGHHAAVEALQQGRGNKLFLQEDAHGEKVDELKIIARDQAVPVKWVPKQKLDTLSDRGVHQGVVLAITPYEYLSLEQLLEQTKTKKENPFFLILDSLEDPHNFGSILRTADASGVDGVIIPKHRAVGITPIVTKTSTGAVEHVPVARVTNLIQAAQQLKEAGFWIFGTDMSGTNFQNWNAKGSIALVIGNEGRGMSQGLKKEMDELLTIPMVGHVQSLNASVAAGLLMYQAFSQRQGE</sequence>
<dbReference type="InterPro" id="IPR001537">
    <property type="entry name" value="SpoU_MeTrfase"/>
</dbReference>
<dbReference type="SUPFAM" id="SSF55315">
    <property type="entry name" value="L30e-like"/>
    <property type="match status" value="1"/>
</dbReference>
<dbReference type="InterPro" id="IPR004441">
    <property type="entry name" value="rRNA_MeTrfase_TrmH"/>
</dbReference>
<evidence type="ECO:0000313" key="7">
    <source>
        <dbReference type="EMBL" id="OAQ55143.1"/>
    </source>
</evidence>
<dbReference type="FunFam" id="3.40.1280.10:FF:000008">
    <property type="entry name" value="Group 3 RNA methyltransferase TrmH"/>
    <property type="match status" value="1"/>
</dbReference>
<evidence type="ECO:0000256" key="3">
    <source>
        <dbReference type="ARBA" id="ARBA00022679"/>
    </source>
</evidence>
<dbReference type="GO" id="GO:0006396">
    <property type="term" value="P:RNA processing"/>
    <property type="evidence" value="ECO:0007669"/>
    <property type="project" value="InterPro"/>
</dbReference>
<dbReference type="InterPro" id="IPR029028">
    <property type="entry name" value="Alpha/beta_knot_MTases"/>
</dbReference>
<dbReference type="PANTHER" id="PTHR46429">
    <property type="entry name" value="23S RRNA (GUANOSINE-2'-O-)-METHYLTRANSFERASE RLMB"/>
    <property type="match status" value="1"/>
</dbReference>
<evidence type="ECO:0000256" key="1">
    <source>
        <dbReference type="ARBA" id="ARBA00007228"/>
    </source>
</evidence>
<dbReference type="KEGG" id="eth:CK496_11880"/>
<dbReference type="GO" id="GO:0003723">
    <property type="term" value="F:RNA binding"/>
    <property type="evidence" value="ECO:0007669"/>
    <property type="project" value="InterPro"/>
</dbReference>
<dbReference type="InterPro" id="IPR013123">
    <property type="entry name" value="SpoU_subst-bd"/>
</dbReference>
<organism evidence="7 8">
    <name type="scientific">Enterococcus thailandicus</name>
    <dbReference type="NCBI Taxonomy" id="417368"/>
    <lineage>
        <taxon>Bacteria</taxon>
        <taxon>Bacillati</taxon>
        <taxon>Bacillota</taxon>
        <taxon>Bacilli</taxon>
        <taxon>Lactobacillales</taxon>
        <taxon>Enterococcaceae</taxon>
        <taxon>Enterococcus</taxon>
    </lineage>
</organism>